<accession>A0A2S9GSC0</accession>
<evidence type="ECO:0000313" key="2">
    <source>
        <dbReference type="Proteomes" id="UP000237839"/>
    </source>
</evidence>
<keyword evidence="2" id="KW-1185">Reference proteome</keyword>
<sequence length="54" mass="5646">MLMSAADVAFMKGEAAARPGDGPDMAFVRASEHGYIVPGVQQTAFMQGFLQAIG</sequence>
<reference evidence="1 2" key="1">
    <citation type="submission" date="2018-02" db="EMBL/GenBank/DDBJ databases">
        <title>Solimicrobium silvestre gen. nov., sp. nov., isolated from alpine forest soil.</title>
        <authorList>
            <person name="Margesin R."/>
            <person name="Albuquerque L."/>
            <person name="Zhang D.-C."/>
            <person name="Froufe H.J.C."/>
            <person name="Severino R."/>
            <person name="Roxo I."/>
            <person name="Egas C."/>
            <person name="Da Costa M.S."/>
        </authorList>
    </citation>
    <scope>NUCLEOTIDE SEQUENCE [LARGE SCALE GENOMIC DNA]</scope>
    <source>
        <strain evidence="1 2">S20-91</strain>
    </source>
</reference>
<evidence type="ECO:0000313" key="1">
    <source>
        <dbReference type="EMBL" id="PRC90595.1"/>
    </source>
</evidence>
<protein>
    <submittedName>
        <fullName evidence="1">Uncharacterized protein</fullName>
    </submittedName>
</protein>
<dbReference type="EMBL" id="PUGF01000046">
    <property type="protein sequence ID" value="PRC90595.1"/>
    <property type="molecule type" value="Genomic_DNA"/>
</dbReference>
<dbReference type="Proteomes" id="UP000237839">
    <property type="component" value="Unassembled WGS sequence"/>
</dbReference>
<comment type="caution">
    <text evidence="1">The sequence shown here is derived from an EMBL/GenBank/DDBJ whole genome shotgun (WGS) entry which is preliminary data.</text>
</comment>
<gene>
    <name evidence="1" type="ORF">S2091_4702</name>
</gene>
<dbReference type="AlphaFoldDB" id="A0A2S9GSC0"/>
<name>A0A2S9GSC0_9BURK</name>
<organism evidence="1 2">
    <name type="scientific">Solimicrobium silvestre</name>
    <dbReference type="NCBI Taxonomy" id="2099400"/>
    <lineage>
        <taxon>Bacteria</taxon>
        <taxon>Pseudomonadati</taxon>
        <taxon>Pseudomonadota</taxon>
        <taxon>Betaproteobacteria</taxon>
        <taxon>Burkholderiales</taxon>
        <taxon>Oxalobacteraceae</taxon>
        <taxon>Solimicrobium</taxon>
    </lineage>
</organism>
<proteinExistence type="predicted"/>